<name>A0A9N9EFM2_FUNMO</name>
<dbReference type="AlphaFoldDB" id="A0A9N9EFM2"/>
<protein>
    <submittedName>
        <fullName evidence="1">15578_t:CDS:1</fullName>
    </submittedName>
</protein>
<sequence>EVLEDNNYDKNPIESSLFLENTASSQRNTHVLEEFDDIPAPIHKISRYSDTIIPLQQDYRNLDDISTPMLITSRDSNALLSLHHVHKNLINFDNISAPNRAIQNSDTSNSDTSVRQVHENSIESDNMPASGHEISKNLNISVYQFHESSIDLDNISAPGCAIQNPDSSVCQVQGNLIESNISSPRRIIPKNLNTSEFRRNINLYTAI</sequence>
<comment type="caution">
    <text evidence="1">The sequence shown here is derived from an EMBL/GenBank/DDBJ whole genome shotgun (WGS) entry which is preliminary data.</text>
</comment>
<dbReference type="Proteomes" id="UP000789375">
    <property type="component" value="Unassembled WGS sequence"/>
</dbReference>
<evidence type="ECO:0000313" key="1">
    <source>
        <dbReference type="EMBL" id="CAG8672073.1"/>
    </source>
</evidence>
<reference evidence="1" key="1">
    <citation type="submission" date="2021-06" db="EMBL/GenBank/DDBJ databases">
        <authorList>
            <person name="Kallberg Y."/>
            <person name="Tangrot J."/>
            <person name="Rosling A."/>
        </authorList>
    </citation>
    <scope>NUCLEOTIDE SEQUENCE</scope>
    <source>
        <strain evidence="1">87-6 pot B 2015</strain>
    </source>
</reference>
<organism evidence="1 2">
    <name type="scientific">Funneliformis mosseae</name>
    <name type="common">Endomycorrhizal fungus</name>
    <name type="synonym">Glomus mosseae</name>
    <dbReference type="NCBI Taxonomy" id="27381"/>
    <lineage>
        <taxon>Eukaryota</taxon>
        <taxon>Fungi</taxon>
        <taxon>Fungi incertae sedis</taxon>
        <taxon>Mucoromycota</taxon>
        <taxon>Glomeromycotina</taxon>
        <taxon>Glomeromycetes</taxon>
        <taxon>Glomerales</taxon>
        <taxon>Glomeraceae</taxon>
        <taxon>Funneliformis</taxon>
    </lineage>
</organism>
<proteinExistence type="predicted"/>
<dbReference type="EMBL" id="CAJVPP010005949">
    <property type="protein sequence ID" value="CAG8672073.1"/>
    <property type="molecule type" value="Genomic_DNA"/>
</dbReference>
<evidence type="ECO:0000313" key="2">
    <source>
        <dbReference type="Proteomes" id="UP000789375"/>
    </source>
</evidence>
<feature type="non-terminal residue" evidence="1">
    <location>
        <position position="1"/>
    </location>
</feature>
<keyword evidence="2" id="KW-1185">Reference proteome</keyword>
<gene>
    <name evidence="1" type="ORF">FMOSSE_LOCUS12463</name>
</gene>
<accession>A0A9N9EFM2</accession>